<feature type="region of interest" description="Disordered" evidence="1">
    <location>
        <begin position="43"/>
        <end position="181"/>
    </location>
</feature>
<evidence type="ECO:0000256" key="1">
    <source>
        <dbReference type="SAM" id="MobiDB-lite"/>
    </source>
</evidence>
<name>A0A8H6AR29_9HELO</name>
<evidence type="ECO:0000313" key="3">
    <source>
        <dbReference type="Proteomes" id="UP000531561"/>
    </source>
</evidence>
<dbReference type="Proteomes" id="UP000531561">
    <property type="component" value="Unassembled WGS sequence"/>
</dbReference>
<feature type="compositionally biased region" description="Low complexity" evidence="1">
    <location>
        <begin position="131"/>
        <end position="144"/>
    </location>
</feature>
<keyword evidence="3" id="KW-1185">Reference proteome</keyword>
<dbReference type="EMBL" id="JABFCT010000011">
    <property type="protein sequence ID" value="KAF5871810.1"/>
    <property type="molecule type" value="Genomic_DNA"/>
</dbReference>
<protein>
    <submittedName>
        <fullName evidence="2">Uncharacterized protein</fullName>
    </submittedName>
</protein>
<reference evidence="2 3" key="1">
    <citation type="journal article" date="2020" name="Phytopathology">
        <title>A high-quality genome resource of Botrytis fragariae, a new and rapidly spreading fungal pathogen causing strawberry gray mold in the U.S.A.</title>
        <authorList>
            <person name="Wu Y."/>
            <person name="Saski C.A."/>
            <person name="Schnabel G."/>
            <person name="Xiao S."/>
            <person name="Hu M."/>
        </authorList>
    </citation>
    <scope>NUCLEOTIDE SEQUENCE [LARGE SCALE GENOMIC DNA]</scope>
    <source>
        <strain evidence="2 3">BVB16</strain>
    </source>
</reference>
<dbReference type="AlphaFoldDB" id="A0A8H6AR29"/>
<dbReference type="RefSeq" id="XP_037190757.1">
    <property type="nucleotide sequence ID" value="XM_037339191.1"/>
</dbReference>
<feature type="compositionally biased region" description="Low complexity" evidence="1">
    <location>
        <begin position="43"/>
        <end position="59"/>
    </location>
</feature>
<sequence>MVLFLLPERQEPFTPKKPVGSSGGKFPLPPHILHRLNLHKSYTSFPSKPSSASSLLPSLMGDSSTSLHSADSGVWPGKRPAVGTADERPGKKAKYGLASNIDFEERETDADDEDSDFDSADTPSDREEEVTAVASPVTVSTSIAEPVVASPLASPSDLESESDFSDTPSSKRRALTPPSPI</sequence>
<feature type="compositionally biased region" description="Acidic residues" evidence="1">
    <location>
        <begin position="102"/>
        <end position="119"/>
    </location>
</feature>
<evidence type="ECO:0000313" key="2">
    <source>
        <dbReference type="EMBL" id="KAF5871810.1"/>
    </source>
</evidence>
<gene>
    <name evidence="2" type="ORF">Bfra_008834</name>
</gene>
<organism evidence="2 3">
    <name type="scientific">Botrytis fragariae</name>
    <dbReference type="NCBI Taxonomy" id="1964551"/>
    <lineage>
        <taxon>Eukaryota</taxon>
        <taxon>Fungi</taxon>
        <taxon>Dikarya</taxon>
        <taxon>Ascomycota</taxon>
        <taxon>Pezizomycotina</taxon>
        <taxon>Leotiomycetes</taxon>
        <taxon>Helotiales</taxon>
        <taxon>Sclerotiniaceae</taxon>
        <taxon>Botrytis</taxon>
    </lineage>
</organism>
<proteinExistence type="predicted"/>
<accession>A0A8H6AR29</accession>
<comment type="caution">
    <text evidence="2">The sequence shown here is derived from an EMBL/GenBank/DDBJ whole genome shotgun (WGS) entry which is preliminary data.</text>
</comment>
<dbReference type="GeneID" id="59262883"/>